<dbReference type="AlphaFoldDB" id="A0A382AXE0"/>
<feature type="non-terminal residue" evidence="2">
    <location>
        <position position="1"/>
    </location>
</feature>
<evidence type="ECO:0000313" key="2">
    <source>
        <dbReference type="EMBL" id="SVB05673.1"/>
    </source>
</evidence>
<dbReference type="EMBL" id="UINC01027067">
    <property type="protein sequence ID" value="SVB05673.1"/>
    <property type="molecule type" value="Genomic_DNA"/>
</dbReference>
<gene>
    <name evidence="2" type="ORF">METZ01_LOCUS158527</name>
</gene>
<organism evidence="2">
    <name type="scientific">marine metagenome</name>
    <dbReference type="NCBI Taxonomy" id="408172"/>
    <lineage>
        <taxon>unclassified sequences</taxon>
        <taxon>metagenomes</taxon>
        <taxon>ecological metagenomes</taxon>
    </lineage>
</organism>
<reference evidence="2" key="1">
    <citation type="submission" date="2018-05" db="EMBL/GenBank/DDBJ databases">
        <authorList>
            <person name="Lanie J.A."/>
            <person name="Ng W.-L."/>
            <person name="Kazmierczak K.M."/>
            <person name="Andrzejewski T.M."/>
            <person name="Davidsen T.M."/>
            <person name="Wayne K.J."/>
            <person name="Tettelin H."/>
            <person name="Glass J.I."/>
            <person name="Rusch D."/>
            <person name="Podicherti R."/>
            <person name="Tsui H.-C.T."/>
            <person name="Winkler M.E."/>
        </authorList>
    </citation>
    <scope>NUCLEOTIDE SEQUENCE</scope>
</reference>
<sequence length="149" mass="17347">FPYYMESLYSYYHDQRRIIDLEFEHVSPIFAKEFLDSIIREGDKVLREFDMQVSIDSLEYLNTELAETKLLNIKSSINQMILSQMQTKMTTQLGYNYVVKPIDPPFLPLTPNRPSRSFINLVGLLGGLVAGILLVLMRRFSSFNITKQK</sequence>
<protein>
    <recommendedName>
        <fullName evidence="3">Tyrosine kinase G-rich domain-containing protein</fullName>
    </recommendedName>
</protein>
<keyword evidence="1" id="KW-1133">Transmembrane helix</keyword>
<proteinExistence type="predicted"/>
<evidence type="ECO:0000256" key="1">
    <source>
        <dbReference type="SAM" id="Phobius"/>
    </source>
</evidence>
<name>A0A382AXE0_9ZZZZ</name>
<feature type="transmembrane region" description="Helical" evidence="1">
    <location>
        <begin position="118"/>
        <end position="137"/>
    </location>
</feature>
<keyword evidence="1" id="KW-0812">Transmembrane</keyword>
<keyword evidence="1" id="KW-0472">Membrane</keyword>
<accession>A0A382AXE0</accession>
<evidence type="ECO:0008006" key="3">
    <source>
        <dbReference type="Google" id="ProtNLM"/>
    </source>
</evidence>